<dbReference type="Proteomes" id="UP000251281">
    <property type="component" value="Unassembled WGS sequence"/>
</dbReference>
<dbReference type="PROSITE" id="PS51257">
    <property type="entry name" value="PROKAR_LIPOPROTEIN"/>
    <property type="match status" value="1"/>
</dbReference>
<feature type="transmembrane region" description="Helical" evidence="1">
    <location>
        <begin position="476"/>
        <end position="498"/>
    </location>
</feature>
<sequence>MSKSAKRVFCIALVLILVSCIFASLIQTDFGKVQITTVNIVTDSGSTLCGHLYRPKDATAENPLPGIVTCHGNYNNKEMQDVNAIELSRRGYVVLNVDEYRHGHSSPADFETWHMTSVDAVDYLYELDFVDQSLIAVTGHSRGAKMANEAMKENLIRAAAGQPMKLKAVLLVGSEPWFDSFKLEDATVGGSSSTTQSFTLTSELEALMEEINAPVDLAVNYGVIYASCDEGNTMCDSVGGDVRRFLESDKAIDFVDQIGAGLEHGQKVEDGKFYYGEIDGETYSRVIFVNKEIHPLNHFSKASAADLITYFYTVLGVPAGHEEIANTNQVWLLKEIMNLIGLIGLFMLIYPLACAFMKLPFFSELAAAETPRKLPGFTGSKDKLIYWLQWILYAAIPPLLLFPVEYKWIGAGSVAPSTYNDFFGQPNTNELVVWSLCITALSLIVYILMFKFYYAKRGRTLDDIGVRISAKRFFKSLLLSALVVAILYYIVFLADFLFKVDFRIWVIAVKTFEPMHLVLALTYVIGFAVFYIGNSLFTNSNRIEGWAEWKVLLVSCIGNILGISIIIAFQYITFASTGHLPLNAIRVINLFPLVVLIPIATIIGRKFYDKTGNIYLGGIVMGIFYTFVTVANTRTDGFWLM</sequence>
<proteinExistence type="predicted"/>
<keyword evidence="1" id="KW-1133">Transmembrane helix</keyword>
<dbReference type="PANTHER" id="PTHR22946">
    <property type="entry name" value="DIENELACTONE HYDROLASE DOMAIN-CONTAINING PROTEIN-RELATED"/>
    <property type="match status" value="1"/>
</dbReference>
<dbReference type="InterPro" id="IPR029058">
    <property type="entry name" value="AB_hydrolase_fold"/>
</dbReference>
<keyword evidence="1" id="KW-0812">Transmembrane</keyword>
<evidence type="ECO:0000313" key="2">
    <source>
        <dbReference type="EMBL" id="RAW55287.1"/>
    </source>
</evidence>
<feature type="transmembrane region" description="Helical" evidence="1">
    <location>
        <begin position="584"/>
        <end position="602"/>
    </location>
</feature>
<protein>
    <recommendedName>
        <fullName evidence="4">Alpha/beta hydrolase</fullName>
    </recommendedName>
</protein>
<name>A0A329TYR6_9FIRM</name>
<dbReference type="RefSeq" id="WP_112091815.1">
    <property type="nucleotide sequence ID" value="NZ_PRLD01000018.1"/>
</dbReference>
<feature type="transmembrane region" description="Helical" evidence="1">
    <location>
        <begin position="614"/>
        <end position="631"/>
    </location>
</feature>
<accession>A0A329TYR6</accession>
<feature type="transmembrane region" description="Helical" evidence="1">
    <location>
        <begin position="384"/>
        <end position="404"/>
    </location>
</feature>
<comment type="caution">
    <text evidence="2">The sequence shown here is derived from an EMBL/GenBank/DDBJ whole genome shotgun (WGS) entry which is preliminary data.</text>
</comment>
<dbReference type="EMBL" id="PRLD01000018">
    <property type="protein sequence ID" value="RAW55287.1"/>
    <property type="molecule type" value="Genomic_DNA"/>
</dbReference>
<feature type="transmembrane region" description="Helical" evidence="1">
    <location>
        <begin position="549"/>
        <end position="572"/>
    </location>
</feature>
<keyword evidence="1" id="KW-0472">Membrane</keyword>
<evidence type="ECO:0008006" key="4">
    <source>
        <dbReference type="Google" id="ProtNLM"/>
    </source>
</evidence>
<feature type="transmembrane region" description="Helical" evidence="1">
    <location>
        <begin position="339"/>
        <end position="363"/>
    </location>
</feature>
<organism evidence="2 3">
    <name type="scientific">Faecalibacterium prausnitzii</name>
    <dbReference type="NCBI Taxonomy" id="853"/>
    <lineage>
        <taxon>Bacteria</taxon>
        <taxon>Bacillati</taxon>
        <taxon>Bacillota</taxon>
        <taxon>Clostridia</taxon>
        <taxon>Eubacteriales</taxon>
        <taxon>Oscillospiraceae</taxon>
        <taxon>Faecalibacterium</taxon>
    </lineage>
</organism>
<feature type="transmembrane region" description="Helical" evidence="1">
    <location>
        <begin position="518"/>
        <end position="537"/>
    </location>
</feature>
<evidence type="ECO:0000313" key="3">
    <source>
        <dbReference type="Proteomes" id="UP000251281"/>
    </source>
</evidence>
<reference evidence="2 3" key="1">
    <citation type="submission" date="2018-02" db="EMBL/GenBank/DDBJ databases">
        <title>Complete genome sequencing of Faecalibacterium prausnitzii strains isolated from the human gut.</title>
        <authorList>
            <person name="Fitzgerald B.C."/>
            <person name="Shkoporov A.N."/>
            <person name="Ross P.R."/>
            <person name="Hill C."/>
        </authorList>
    </citation>
    <scope>NUCLEOTIDE SEQUENCE [LARGE SCALE GENOMIC DNA]</scope>
    <source>
        <strain evidence="2 3">APC923/51-1</strain>
    </source>
</reference>
<evidence type="ECO:0000256" key="1">
    <source>
        <dbReference type="SAM" id="Phobius"/>
    </source>
</evidence>
<dbReference type="Gene3D" id="3.40.50.1820">
    <property type="entry name" value="alpha/beta hydrolase"/>
    <property type="match status" value="1"/>
</dbReference>
<feature type="transmembrane region" description="Helical" evidence="1">
    <location>
        <begin position="431"/>
        <end position="455"/>
    </location>
</feature>
<dbReference type="SUPFAM" id="SSF53474">
    <property type="entry name" value="alpha/beta-Hydrolases"/>
    <property type="match status" value="1"/>
</dbReference>
<dbReference type="InterPro" id="IPR050261">
    <property type="entry name" value="FrsA_esterase"/>
</dbReference>
<dbReference type="AlphaFoldDB" id="A0A329TYR6"/>
<gene>
    <name evidence="2" type="ORF">C4N24_13365</name>
</gene>